<evidence type="ECO:0000256" key="1">
    <source>
        <dbReference type="ARBA" id="ARBA00010555"/>
    </source>
</evidence>
<dbReference type="GeneID" id="90532113"/>
<gene>
    <name evidence="7" type="primary">sbcD</name>
    <name evidence="10" type="ORF">NE695_10140</name>
</gene>
<proteinExistence type="inferred from homology"/>
<comment type="function">
    <text evidence="7">SbcCD cleaves DNA hairpin structures. These structures can inhibit DNA replication and are intermediates in certain DNA recombination reactions. The complex acts as a 3'-&gt;5' double strand exonuclease that can open hairpins. It also has a 5' single-strand endonuclease activity.</text>
</comment>
<dbReference type="RefSeq" id="WP_187127698.1">
    <property type="nucleotide sequence ID" value="NZ_CABKVV010000013.1"/>
</dbReference>
<keyword evidence="11" id="KW-1185">Reference proteome</keyword>
<dbReference type="Proteomes" id="UP001524473">
    <property type="component" value="Unassembled WGS sequence"/>
</dbReference>
<organism evidence="10 11">
    <name type="scientific">Neglectibacter timonensis</name>
    <dbReference type="NCBI Taxonomy" id="1776382"/>
    <lineage>
        <taxon>Bacteria</taxon>
        <taxon>Bacillati</taxon>
        <taxon>Bacillota</taxon>
        <taxon>Clostridia</taxon>
        <taxon>Eubacteriales</taxon>
        <taxon>Oscillospiraceae</taxon>
        <taxon>Neglectibacter</taxon>
    </lineage>
</organism>
<accession>A0ABT1S150</accession>
<evidence type="ECO:0000313" key="10">
    <source>
        <dbReference type="EMBL" id="MCQ4840270.1"/>
    </source>
</evidence>
<dbReference type="InterPro" id="IPR029052">
    <property type="entry name" value="Metallo-depent_PP-like"/>
</dbReference>
<evidence type="ECO:0000256" key="2">
    <source>
        <dbReference type="ARBA" id="ARBA00011322"/>
    </source>
</evidence>
<dbReference type="InterPro" id="IPR050535">
    <property type="entry name" value="DNA_Repair-Maintenance_Comp"/>
</dbReference>
<comment type="subunit">
    <text evidence="2 7">Heterodimer of SbcC and SbcD.</text>
</comment>
<evidence type="ECO:0000256" key="5">
    <source>
        <dbReference type="ARBA" id="ARBA00022801"/>
    </source>
</evidence>
<evidence type="ECO:0000259" key="9">
    <source>
        <dbReference type="Pfam" id="PF12320"/>
    </source>
</evidence>
<evidence type="ECO:0000256" key="3">
    <source>
        <dbReference type="ARBA" id="ARBA00013365"/>
    </source>
</evidence>
<dbReference type="NCBIfam" id="TIGR00619">
    <property type="entry name" value="sbcd"/>
    <property type="match status" value="1"/>
</dbReference>
<comment type="caution">
    <text evidence="10">The sequence shown here is derived from an EMBL/GenBank/DDBJ whole genome shotgun (WGS) entry which is preliminary data.</text>
</comment>
<name>A0ABT1S150_9FIRM</name>
<keyword evidence="4 7" id="KW-0540">Nuclease</keyword>
<keyword evidence="5 7" id="KW-0378">Hydrolase</keyword>
<dbReference type="InterPro" id="IPR004593">
    <property type="entry name" value="SbcD"/>
</dbReference>
<keyword evidence="7" id="KW-0233">DNA recombination</keyword>
<dbReference type="InterPro" id="IPR004843">
    <property type="entry name" value="Calcineurin-like_PHP"/>
</dbReference>
<evidence type="ECO:0000256" key="7">
    <source>
        <dbReference type="RuleBase" id="RU363069"/>
    </source>
</evidence>
<keyword evidence="7" id="KW-0235">DNA replication</keyword>
<dbReference type="Gene3D" id="3.60.21.10">
    <property type="match status" value="1"/>
</dbReference>
<dbReference type="EMBL" id="JANFZH010000021">
    <property type="protein sequence ID" value="MCQ4840270.1"/>
    <property type="molecule type" value="Genomic_DNA"/>
</dbReference>
<keyword evidence="7" id="KW-0255">Endonuclease</keyword>
<dbReference type="PANTHER" id="PTHR30337:SF0">
    <property type="entry name" value="NUCLEASE SBCCD SUBUNIT D"/>
    <property type="match status" value="1"/>
</dbReference>
<evidence type="ECO:0000256" key="6">
    <source>
        <dbReference type="ARBA" id="ARBA00022839"/>
    </source>
</evidence>
<dbReference type="InterPro" id="IPR041796">
    <property type="entry name" value="Mre11_N"/>
</dbReference>
<dbReference type="CDD" id="cd00840">
    <property type="entry name" value="MPP_Mre11_N"/>
    <property type="match status" value="1"/>
</dbReference>
<evidence type="ECO:0000259" key="8">
    <source>
        <dbReference type="Pfam" id="PF00149"/>
    </source>
</evidence>
<protein>
    <recommendedName>
        <fullName evidence="3 7">Nuclease SbcCD subunit D</fullName>
    </recommendedName>
</protein>
<dbReference type="Pfam" id="PF00149">
    <property type="entry name" value="Metallophos"/>
    <property type="match status" value="1"/>
</dbReference>
<dbReference type="InterPro" id="IPR026843">
    <property type="entry name" value="SbcD_C"/>
</dbReference>
<dbReference type="GO" id="GO:0004527">
    <property type="term" value="F:exonuclease activity"/>
    <property type="evidence" value="ECO:0007669"/>
    <property type="project" value="UniProtKB-KW"/>
</dbReference>
<dbReference type="PANTHER" id="PTHR30337">
    <property type="entry name" value="COMPONENT OF ATP-DEPENDENT DSDNA EXONUCLEASE"/>
    <property type="match status" value="1"/>
</dbReference>
<dbReference type="Pfam" id="PF12320">
    <property type="entry name" value="SbcD_C"/>
    <property type="match status" value="1"/>
</dbReference>
<feature type="domain" description="Calcineurin-like phosphoesterase" evidence="8">
    <location>
        <begin position="1"/>
        <end position="217"/>
    </location>
</feature>
<evidence type="ECO:0000313" key="11">
    <source>
        <dbReference type="Proteomes" id="UP001524473"/>
    </source>
</evidence>
<reference evidence="10 11" key="1">
    <citation type="submission" date="2022-06" db="EMBL/GenBank/DDBJ databases">
        <title>Isolation of gut microbiota from human fecal samples.</title>
        <authorList>
            <person name="Pamer E.G."/>
            <person name="Barat B."/>
            <person name="Waligurski E."/>
            <person name="Medina S."/>
            <person name="Paddock L."/>
            <person name="Mostad J."/>
        </authorList>
    </citation>
    <scope>NUCLEOTIDE SEQUENCE [LARGE SCALE GENOMIC DNA]</scope>
    <source>
        <strain evidence="10 11">DFI.9.73</strain>
    </source>
</reference>
<evidence type="ECO:0000256" key="4">
    <source>
        <dbReference type="ARBA" id="ARBA00022722"/>
    </source>
</evidence>
<feature type="domain" description="Nuclease SbcCD subunit D C-terminal" evidence="9">
    <location>
        <begin position="264"/>
        <end position="350"/>
    </location>
</feature>
<keyword evidence="6 7" id="KW-0269">Exonuclease</keyword>
<comment type="similarity">
    <text evidence="1 7">Belongs to the SbcD family.</text>
</comment>
<sequence>MKFFHTSDWHLGRMLYGRSLLEDQRYFLEQVFLPAVERERPDCILLAGDIYDRQIAPPEAIRLFDRTLSRLTELNCKVAVISGNHDGSDRIAILKNILRKNGVFLATELSDAFSPIFLEAGEEKAQLFLLPYLDSSAVRDYFQDDTLRGEGACMARVLSELEPLFLPDCLHILMTHCFAAGSAPSDSESTMFVGGSGEVPPELFSSFDYAALGHLHGPQRAGKTGRYSGSPLKYSVDEESQKKSFLMLESDQGALKQTELPIVPLRDVRRITGLFQDLLSAGQDHTCEDYVELELTDKAPILLAAERLRPYYPNLLSVTNRWAADSAVGERAQKLQNQTEDVIFRSFLKDVCNIEAAGPDLELFSEILREVDKP</sequence>
<dbReference type="SUPFAM" id="SSF56300">
    <property type="entry name" value="Metallo-dependent phosphatases"/>
    <property type="match status" value="1"/>
</dbReference>